<dbReference type="AlphaFoldDB" id="A0ABD0QQK6"/>
<comment type="caution">
    <text evidence="1">The sequence shown here is derived from an EMBL/GenBank/DDBJ whole genome shotgun (WGS) entry which is preliminary data.</text>
</comment>
<evidence type="ECO:0000313" key="2">
    <source>
        <dbReference type="Proteomes" id="UP001529510"/>
    </source>
</evidence>
<name>A0ABD0QQK6_CIRMR</name>
<accession>A0ABD0QQK6</accession>
<dbReference type="Proteomes" id="UP001529510">
    <property type="component" value="Unassembled WGS sequence"/>
</dbReference>
<protein>
    <submittedName>
        <fullName evidence="1">Uncharacterized protein</fullName>
    </submittedName>
</protein>
<feature type="non-terminal residue" evidence="1">
    <location>
        <position position="125"/>
    </location>
</feature>
<sequence>VLTAVNHSQSHVRSATSALLLRDSVPLPVAAGGPLPDGNTAALCPAPVQPLFFFFCCCCCCCFSPFHRAQVVLRVLSPRNRLSRNWALGWIRFRFALAAGIFRLHNRDASAARLLFGKQPLAFLT</sequence>
<dbReference type="EMBL" id="JAMKFB020000008">
    <property type="protein sequence ID" value="KAL0187501.1"/>
    <property type="molecule type" value="Genomic_DNA"/>
</dbReference>
<organism evidence="1 2">
    <name type="scientific">Cirrhinus mrigala</name>
    <name type="common">Mrigala</name>
    <dbReference type="NCBI Taxonomy" id="683832"/>
    <lineage>
        <taxon>Eukaryota</taxon>
        <taxon>Metazoa</taxon>
        <taxon>Chordata</taxon>
        <taxon>Craniata</taxon>
        <taxon>Vertebrata</taxon>
        <taxon>Euteleostomi</taxon>
        <taxon>Actinopterygii</taxon>
        <taxon>Neopterygii</taxon>
        <taxon>Teleostei</taxon>
        <taxon>Ostariophysi</taxon>
        <taxon>Cypriniformes</taxon>
        <taxon>Cyprinidae</taxon>
        <taxon>Labeoninae</taxon>
        <taxon>Labeonini</taxon>
        <taxon>Cirrhinus</taxon>
    </lineage>
</organism>
<evidence type="ECO:0000313" key="1">
    <source>
        <dbReference type="EMBL" id="KAL0187501.1"/>
    </source>
</evidence>
<feature type="non-terminal residue" evidence="1">
    <location>
        <position position="1"/>
    </location>
</feature>
<keyword evidence="2" id="KW-1185">Reference proteome</keyword>
<reference evidence="1 2" key="1">
    <citation type="submission" date="2024-05" db="EMBL/GenBank/DDBJ databases">
        <title>Genome sequencing and assembly of Indian major carp, Cirrhinus mrigala (Hamilton, 1822).</title>
        <authorList>
            <person name="Mohindra V."/>
            <person name="Chowdhury L.M."/>
            <person name="Lal K."/>
            <person name="Jena J.K."/>
        </authorList>
    </citation>
    <scope>NUCLEOTIDE SEQUENCE [LARGE SCALE GENOMIC DNA]</scope>
    <source>
        <strain evidence="1">CM1030</strain>
        <tissue evidence="1">Blood</tissue>
    </source>
</reference>
<gene>
    <name evidence="1" type="ORF">M9458_019171</name>
</gene>
<proteinExistence type="predicted"/>